<accession>A0AA39MBJ3</accession>
<evidence type="ECO:0000313" key="1">
    <source>
        <dbReference type="EMBL" id="KAK0428731.1"/>
    </source>
</evidence>
<proteinExistence type="predicted"/>
<dbReference type="AlphaFoldDB" id="A0AA39MBJ3"/>
<gene>
    <name evidence="1" type="ORF">QR680_010976</name>
</gene>
<protein>
    <submittedName>
        <fullName evidence="1">Uncharacterized protein</fullName>
    </submittedName>
</protein>
<keyword evidence="2" id="KW-1185">Reference proteome</keyword>
<comment type="caution">
    <text evidence="1">The sequence shown here is derived from an EMBL/GenBank/DDBJ whole genome shotgun (WGS) entry which is preliminary data.</text>
</comment>
<dbReference type="Proteomes" id="UP001175271">
    <property type="component" value="Unassembled WGS sequence"/>
</dbReference>
<reference evidence="1" key="1">
    <citation type="submission" date="2023-06" db="EMBL/GenBank/DDBJ databases">
        <title>Genomic analysis of the entomopathogenic nematode Steinernema hermaphroditum.</title>
        <authorList>
            <person name="Schwarz E.M."/>
            <person name="Heppert J.K."/>
            <person name="Baniya A."/>
            <person name="Schwartz H.T."/>
            <person name="Tan C.-H."/>
            <person name="Antoshechkin I."/>
            <person name="Sternberg P.W."/>
            <person name="Goodrich-Blair H."/>
            <person name="Dillman A.R."/>
        </authorList>
    </citation>
    <scope>NUCLEOTIDE SEQUENCE</scope>
    <source>
        <strain evidence="1">PS9179</strain>
        <tissue evidence="1">Whole animal</tissue>
    </source>
</reference>
<organism evidence="1 2">
    <name type="scientific">Steinernema hermaphroditum</name>
    <dbReference type="NCBI Taxonomy" id="289476"/>
    <lineage>
        <taxon>Eukaryota</taxon>
        <taxon>Metazoa</taxon>
        <taxon>Ecdysozoa</taxon>
        <taxon>Nematoda</taxon>
        <taxon>Chromadorea</taxon>
        <taxon>Rhabditida</taxon>
        <taxon>Tylenchina</taxon>
        <taxon>Panagrolaimomorpha</taxon>
        <taxon>Strongyloidoidea</taxon>
        <taxon>Steinernematidae</taxon>
        <taxon>Steinernema</taxon>
    </lineage>
</organism>
<dbReference type="EMBL" id="JAUCMV010000001">
    <property type="protein sequence ID" value="KAK0428731.1"/>
    <property type="molecule type" value="Genomic_DNA"/>
</dbReference>
<evidence type="ECO:0000313" key="2">
    <source>
        <dbReference type="Proteomes" id="UP001175271"/>
    </source>
</evidence>
<sequence>MLPFNPMTHLDRNASIPKWWEEYTAHPYDGGQQCCSNYMVSFHYINRGLMYAIDYLIYGVKLFGSHHEHLEKYGMKNSPLFTNAKAFSRSYSGSGNRRNKTTQLL</sequence>
<name>A0AA39MBJ3_9BILA</name>